<dbReference type="EMBL" id="AP027059">
    <property type="protein sequence ID" value="BDU50472.1"/>
    <property type="molecule type" value="Genomic_DNA"/>
</dbReference>
<sequence length="160" mass="19538">MFYERFKEKIKKYDLKEKKIYKYGINFRRKFIWFISGFNLLFVGLFFFYQNLKLKDNFQFLMSGFFIFVGGVFIYMMMEYKISIDIVNEKLKYKKMEIELKDIEKITLRRMVPTGGKNIEKCIDIITKEKKQYIIPLIMSKSVEFVAVLRKKYSKKFSME</sequence>
<dbReference type="AlphaFoldDB" id="A0AAU9DKP6"/>
<protein>
    <submittedName>
        <fullName evidence="2">Uncharacterized protein</fullName>
    </submittedName>
</protein>
<dbReference type="Proteomes" id="UP001321582">
    <property type="component" value="Chromosome"/>
</dbReference>
<keyword evidence="1" id="KW-0812">Transmembrane</keyword>
<keyword evidence="1" id="KW-1133">Transmembrane helix</keyword>
<evidence type="ECO:0000256" key="1">
    <source>
        <dbReference type="SAM" id="Phobius"/>
    </source>
</evidence>
<evidence type="ECO:0000313" key="3">
    <source>
        <dbReference type="Proteomes" id="UP001321582"/>
    </source>
</evidence>
<reference evidence="2 3" key="1">
    <citation type="submission" date="2022-11" db="EMBL/GenBank/DDBJ databases">
        <title>Haliovirga abyssi gen. nov., sp. nov., a mesophilic fermentative bacterium isolated from the Iheya North hydrothermal field and the proposal of Haliovirgaceae fam. nov.</title>
        <authorList>
            <person name="Miyazaki U."/>
            <person name="Tame A."/>
            <person name="Miyazaki J."/>
            <person name="Takai K."/>
            <person name="Sawayama S."/>
            <person name="Kitajima M."/>
            <person name="Okamoto A."/>
            <person name="Nakagawa S."/>
        </authorList>
    </citation>
    <scope>NUCLEOTIDE SEQUENCE [LARGE SCALE GENOMIC DNA]</scope>
    <source>
        <strain evidence="2 3">IC12</strain>
    </source>
</reference>
<dbReference type="KEGG" id="haby:HLVA_10410"/>
<accession>A0AAU9DKP6</accession>
<gene>
    <name evidence="2" type="ORF">HLVA_10410</name>
</gene>
<evidence type="ECO:0000313" key="2">
    <source>
        <dbReference type="EMBL" id="BDU50472.1"/>
    </source>
</evidence>
<keyword evidence="1" id="KW-0472">Membrane</keyword>
<name>A0AAU9DKP6_9FUSO</name>
<feature type="transmembrane region" description="Helical" evidence="1">
    <location>
        <begin position="31"/>
        <end position="52"/>
    </location>
</feature>
<feature type="transmembrane region" description="Helical" evidence="1">
    <location>
        <begin position="58"/>
        <end position="78"/>
    </location>
</feature>
<keyword evidence="3" id="KW-1185">Reference proteome</keyword>
<dbReference type="RefSeq" id="WP_307905400.1">
    <property type="nucleotide sequence ID" value="NZ_AP027059.1"/>
</dbReference>
<proteinExistence type="predicted"/>
<organism evidence="2 3">
    <name type="scientific">Haliovirga abyssi</name>
    <dbReference type="NCBI Taxonomy" id="2996794"/>
    <lineage>
        <taxon>Bacteria</taxon>
        <taxon>Fusobacteriati</taxon>
        <taxon>Fusobacteriota</taxon>
        <taxon>Fusobacteriia</taxon>
        <taxon>Fusobacteriales</taxon>
        <taxon>Haliovirgaceae</taxon>
        <taxon>Haliovirga</taxon>
    </lineage>
</organism>